<accession>F0RD46</accession>
<keyword evidence="1" id="KW-0472">Membrane</keyword>
<name>F0RD46_CELLC</name>
<reference evidence="2 3" key="1">
    <citation type="journal article" date="2011" name="Stand. Genomic Sci.">
        <title>Complete genome sequence of Cellulophaga lytica type strain (LIM- 21).</title>
        <authorList>
            <person name="Pati A."/>
            <person name="Abt B."/>
            <person name="Teshima H."/>
            <person name="Nolan M."/>
            <person name="Lapidus A."/>
            <person name="Lucas S."/>
            <person name="Hammon N."/>
            <person name="Deshpande S."/>
            <person name="Cheng J.F."/>
            <person name="Tapia R."/>
            <person name="Han C."/>
            <person name="Goodwin L."/>
            <person name="Pitluck S."/>
            <person name="Liolios K."/>
            <person name="Pagani I."/>
            <person name="Mavromatis K."/>
            <person name="Ovchinikova G."/>
            <person name="Chen A."/>
            <person name="Palaniappan K."/>
            <person name="Land M."/>
            <person name="Hauser L."/>
            <person name="Jeffries C.D."/>
            <person name="Detter J.C."/>
            <person name="Brambilla E.M."/>
            <person name="Kannan K.P."/>
            <person name="Rohde M."/>
            <person name="Spring S."/>
            <person name="Goker M."/>
            <person name="Woyke T."/>
            <person name="Bristow J."/>
            <person name="Eisen J.A."/>
            <person name="Markowitz V."/>
            <person name="Hugenholtz P."/>
            <person name="Kyrpides N.C."/>
            <person name="Klenk H.P."/>
            <person name="Ivanova N."/>
        </authorList>
    </citation>
    <scope>NUCLEOTIDE SEQUENCE [LARGE SCALE GENOMIC DNA]</scope>
    <source>
        <strain evidence="3">ATCC 23178 / DSM 7489 / JCM 8516 / NBRC 14961 / NCIMB 1423 / VKM B-1433 / Cy l20</strain>
    </source>
</reference>
<keyword evidence="3" id="KW-1185">Reference proteome</keyword>
<feature type="transmembrane region" description="Helical" evidence="1">
    <location>
        <begin position="119"/>
        <end position="140"/>
    </location>
</feature>
<evidence type="ECO:0000313" key="3">
    <source>
        <dbReference type="Proteomes" id="UP000007487"/>
    </source>
</evidence>
<feature type="transmembrane region" description="Helical" evidence="1">
    <location>
        <begin position="152"/>
        <end position="173"/>
    </location>
</feature>
<dbReference type="KEGG" id="cly:Celly_1924"/>
<gene>
    <name evidence="2" type="ordered locus">Celly_1924</name>
</gene>
<organism evidence="2 3">
    <name type="scientific">Cellulophaga lytica (strain ATCC 23178 / DSM 7489 / JCM 8516 / NBRC 14961 / NCIMB 1423 / VKM B-1433 / Cy l20)</name>
    <dbReference type="NCBI Taxonomy" id="867900"/>
    <lineage>
        <taxon>Bacteria</taxon>
        <taxon>Pseudomonadati</taxon>
        <taxon>Bacteroidota</taxon>
        <taxon>Flavobacteriia</taxon>
        <taxon>Flavobacteriales</taxon>
        <taxon>Flavobacteriaceae</taxon>
        <taxon>Cellulophaga</taxon>
    </lineage>
</organism>
<dbReference type="RefSeq" id="WP_013621492.1">
    <property type="nucleotide sequence ID" value="NC_015167.1"/>
</dbReference>
<proteinExistence type="predicted"/>
<keyword evidence="1" id="KW-1133">Transmembrane helix</keyword>
<dbReference type="STRING" id="867900.Celly_1924"/>
<dbReference type="HOGENOM" id="CLU_1080509_0_0_10"/>
<keyword evidence="1" id="KW-0812">Transmembrane</keyword>
<dbReference type="AlphaFoldDB" id="F0RD46"/>
<dbReference type="OrthoDB" id="1450232at2"/>
<dbReference type="Proteomes" id="UP000007487">
    <property type="component" value="Chromosome"/>
</dbReference>
<evidence type="ECO:0000313" key="2">
    <source>
        <dbReference type="EMBL" id="ADY29747.1"/>
    </source>
</evidence>
<dbReference type="EMBL" id="CP002534">
    <property type="protein sequence ID" value="ADY29747.1"/>
    <property type="molecule type" value="Genomic_DNA"/>
</dbReference>
<sequence>MAFVLYGIYMIVKSLIFYRVDSKNIKIGIFKTYTYNEVKSIELHSSVPSKFMFFTIYEKGLTIHLKNNKKIYLKEAYYTNFWKLRLHLDNTFGNKQIKISKPVTNSTIAITNKTTSIPFYITLVKIIILIALTSSIILLLDLFITNYLDPGYFIFSTGTFLFLLLFTTQMGYIESSKNYIIIKNLINPFVKKIIPTNDITHTTKETVGGGRNKRTFITIHTVYHKKFKVTIDFISQKREKNIVKQFKKLAIPYKDYT</sequence>
<protein>
    <submittedName>
        <fullName evidence="2">Uncharacterized protein</fullName>
    </submittedName>
</protein>
<evidence type="ECO:0000256" key="1">
    <source>
        <dbReference type="SAM" id="Phobius"/>
    </source>
</evidence>